<keyword evidence="13 19" id="KW-0472">Membrane</keyword>
<evidence type="ECO:0000256" key="5">
    <source>
        <dbReference type="ARBA" id="ARBA00013200"/>
    </source>
</evidence>
<feature type="transmembrane region" description="Helical" evidence="19">
    <location>
        <begin position="63"/>
        <end position="82"/>
    </location>
</feature>
<keyword evidence="11 19" id="KW-0460">Magnesium</keyword>
<evidence type="ECO:0000256" key="4">
    <source>
        <dbReference type="ARBA" id="ARBA00010561"/>
    </source>
</evidence>
<keyword evidence="10 19" id="KW-0812">Transmembrane</keyword>
<feature type="transmembrane region" description="Helical" evidence="19">
    <location>
        <begin position="110"/>
        <end position="133"/>
    </location>
</feature>
<dbReference type="GO" id="GO:0008818">
    <property type="term" value="F:cobalamin 5'-phosphate synthase activity"/>
    <property type="evidence" value="ECO:0007669"/>
    <property type="project" value="UniProtKB-UniRule"/>
</dbReference>
<evidence type="ECO:0000256" key="14">
    <source>
        <dbReference type="ARBA" id="ARBA00025228"/>
    </source>
</evidence>
<dbReference type="InterPro" id="IPR003805">
    <property type="entry name" value="CobS"/>
</dbReference>
<dbReference type="PANTHER" id="PTHR34148:SF1">
    <property type="entry name" value="ADENOSYLCOBINAMIDE-GDP RIBAZOLETRANSFERASE"/>
    <property type="match status" value="1"/>
</dbReference>
<evidence type="ECO:0000256" key="16">
    <source>
        <dbReference type="ARBA" id="ARBA00032853"/>
    </source>
</evidence>
<keyword evidence="8 19" id="KW-0169">Cobalamin biosynthesis</keyword>
<comment type="subcellular location">
    <subcellularLocation>
        <location evidence="2 19">Cell membrane</location>
        <topology evidence="2 19">Multi-pass membrane protein</topology>
    </subcellularLocation>
</comment>
<evidence type="ECO:0000256" key="2">
    <source>
        <dbReference type="ARBA" id="ARBA00004651"/>
    </source>
</evidence>
<comment type="catalytic activity">
    <reaction evidence="17 19">
        <text>alpha-ribazole + adenosylcob(III)inamide-GDP = adenosylcob(III)alamin + GMP + H(+)</text>
        <dbReference type="Rhea" id="RHEA:16049"/>
        <dbReference type="ChEBI" id="CHEBI:10329"/>
        <dbReference type="ChEBI" id="CHEBI:15378"/>
        <dbReference type="ChEBI" id="CHEBI:18408"/>
        <dbReference type="ChEBI" id="CHEBI:58115"/>
        <dbReference type="ChEBI" id="CHEBI:60487"/>
        <dbReference type="EC" id="2.7.8.26"/>
    </reaction>
</comment>
<feature type="transmembrane region" description="Helical" evidence="19">
    <location>
        <begin position="180"/>
        <end position="213"/>
    </location>
</feature>
<dbReference type="GO" id="GO:0051073">
    <property type="term" value="F:adenosylcobinamide-GDP ribazoletransferase activity"/>
    <property type="evidence" value="ECO:0007669"/>
    <property type="project" value="UniProtKB-UniRule"/>
</dbReference>
<evidence type="ECO:0000256" key="9">
    <source>
        <dbReference type="ARBA" id="ARBA00022679"/>
    </source>
</evidence>
<keyword evidence="21" id="KW-1185">Reference proteome</keyword>
<dbReference type="Proteomes" id="UP000234748">
    <property type="component" value="Unassembled WGS sequence"/>
</dbReference>
<evidence type="ECO:0000256" key="11">
    <source>
        <dbReference type="ARBA" id="ARBA00022842"/>
    </source>
</evidence>
<feature type="transmembrane region" description="Helical" evidence="19">
    <location>
        <begin position="140"/>
        <end position="160"/>
    </location>
</feature>
<dbReference type="NCBIfam" id="TIGR00317">
    <property type="entry name" value="cobS"/>
    <property type="match status" value="1"/>
</dbReference>
<reference evidence="20 21" key="1">
    <citation type="submission" date="2017-11" db="EMBL/GenBank/DDBJ databases">
        <title>Comparitive Functional Genomics of Dry Heat Resistant strains isolated from the Viking Spacecraft.</title>
        <authorList>
            <person name="Seuylemezian A."/>
            <person name="Cooper K."/>
            <person name="Vaishampayan P."/>
        </authorList>
    </citation>
    <scope>NUCLEOTIDE SEQUENCE [LARGE SCALE GENOMIC DNA]</scope>
    <source>
        <strain evidence="20 21">V1-29</strain>
    </source>
</reference>
<evidence type="ECO:0000256" key="10">
    <source>
        <dbReference type="ARBA" id="ARBA00022692"/>
    </source>
</evidence>
<keyword evidence="7 19" id="KW-1003">Cell membrane</keyword>
<keyword evidence="12 19" id="KW-1133">Transmembrane helix</keyword>
<keyword evidence="9 19" id="KW-0808">Transferase</keyword>
<organism evidence="20 21">
    <name type="scientific">Peribacillus deserti</name>
    <dbReference type="NCBI Taxonomy" id="673318"/>
    <lineage>
        <taxon>Bacteria</taxon>
        <taxon>Bacillati</taxon>
        <taxon>Bacillota</taxon>
        <taxon>Bacilli</taxon>
        <taxon>Bacillales</taxon>
        <taxon>Bacillaceae</taxon>
        <taxon>Peribacillus</taxon>
    </lineage>
</organism>
<comment type="catalytic activity">
    <reaction evidence="18 19">
        <text>alpha-ribazole 5'-phosphate + adenosylcob(III)inamide-GDP = adenosylcob(III)alamin 5'-phosphate + GMP + H(+)</text>
        <dbReference type="Rhea" id="RHEA:23560"/>
        <dbReference type="ChEBI" id="CHEBI:15378"/>
        <dbReference type="ChEBI" id="CHEBI:57918"/>
        <dbReference type="ChEBI" id="CHEBI:58115"/>
        <dbReference type="ChEBI" id="CHEBI:60487"/>
        <dbReference type="ChEBI" id="CHEBI:60493"/>
        <dbReference type="EC" id="2.7.8.26"/>
    </reaction>
</comment>
<accession>A0A2N5M935</accession>
<evidence type="ECO:0000256" key="15">
    <source>
        <dbReference type="ARBA" id="ARBA00032605"/>
    </source>
</evidence>
<evidence type="ECO:0000313" key="20">
    <source>
        <dbReference type="EMBL" id="PLT30813.1"/>
    </source>
</evidence>
<dbReference type="GO" id="GO:0005886">
    <property type="term" value="C:plasma membrane"/>
    <property type="evidence" value="ECO:0007669"/>
    <property type="project" value="UniProtKB-SubCell"/>
</dbReference>
<evidence type="ECO:0000313" key="21">
    <source>
        <dbReference type="Proteomes" id="UP000234748"/>
    </source>
</evidence>
<dbReference type="PANTHER" id="PTHR34148">
    <property type="entry name" value="ADENOSYLCOBINAMIDE-GDP RIBAZOLETRANSFERASE"/>
    <property type="match status" value="1"/>
</dbReference>
<sequence length="254" mass="28303">MKAVLQGCILAFQFLSTIPFRKQCEINESTLKWALRSFGIVGLIIGGALLGVLTLLQGIIPSYLLAVLLLTIWVLLTGGLHLDGWMDTADAAGSNRSIEEKREILKDSRAGSFAVIACILLVIWKFCLLYFLADSKSQDGTVLLTAVPVLARLQALWLLYKHETFYQRGLAFYWKRNLTFLDILISMIILIPFVLIAKAVLFLIIIQFLFTYLYGRWASKSFSGINGDLVGASIEGAEVWNLAVLSIYILYVTA</sequence>
<evidence type="ECO:0000256" key="13">
    <source>
        <dbReference type="ARBA" id="ARBA00023136"/>
    </source>
</evidence>
<comment type="function">
    <text evidence="14 19">Joins adenosylcobinamide-GDP and alpha-ribazole to generate adenosylcobalamin (Ado-cobalamin). Also synthesizes adenosylcobalamin 5'-phosphate from adenosylcobinamide-GDP and alpha-ribazole 5'-phosphate.</text>
</comment>
<evidence type="ECO:0000256" key="12">
    <source>
        <dbReference type="ARBA" id="ARBA00022989"/>
    </source>
</evidence>
<dbReference type="AlphaFoldDB" id="A0A2N5M935"/>
<dbReference type="UniPathway" id="UPA00148">
    <property type="reaction ID" value="UER00238"/>
</dbReference>
<comment type="caution">
    <text evidence="20">The sequence shown here is derived from an EMBL/GenBank/DDBJ whole genome shotgun (WGS) entry which is preliminary data.</text>
</comment>
<dbReference type="EC" id="2.7.8.26" evidence="5 19"/>
<dbReference type="Pfam" id="PF02654">
    <property type="entry name" value="CobS"/>
    <property type="match status" value="1"/>
</dbReference>
<evidence type="ECO:0000256" key="1">
    <source>
        <dbReference type="ARBA" id="ARBA00001946"/>
    </source>
</evidence>
<proteinExistence type="inferred from homology"/>
<protein>
    <recommendedName>
        <fullName evidence="6 19">Adenosylcobinamide-GDP ribazoletransferase</fullName>
        <ecNumber evidence="5 19">2.7.8.26</ecNumber>
    </recommendedName>
    <alternativeName>
        <fullName evidence="16 19">Cobalamin synthase</fullName>
    </alternativeName>
    <alternativeName>
        <fullName evidence="15 19">Cobalamin-5'-phosphate synthase</fullName>
    </alternativeName>
</protein>
<dbReference type="HAMAP" id="MF_00719">
    <property type="entry name" value="CobS"/>
    <property type="match status" value="1"/>
</dbReference>
<dbReference type="RefSeq" id="WP_101640726.1">
    <property type="nucleotide sequence ID" value="NZ_PGUY01000016.1"/>
</dbReference>
<evidence type="ECO:0000256" key="7">
    <source>
        <dbReference type="ARBA" id="ARBA00022475"/>
    </source>
</evidence>
<comment type="cofactor">
    <cofactor evidence="1 19">
        <name>Mg(2+)</name>
        <dbReference type="ChEBI" id="CHEBI:18420"/>
    </cofactor>
</comment>
<name>A0A2N5M935_9BACI</name>
<feature type="transmembrane region" description="Helical" evidence="19">
    <location>
        <begin position="33"/>
        <end position="56"/>
    </location>
</feature>
<gene>
    <name evidence="19 20" type="primary">cobS</name>
    <name evidence="20" type="ORF">CUU66_05765</name>
</gene>
<evidence type="ECO:0000256" key="6">
    <source>
        <dbReference type="ARBA" id="ARBA00015850"/>
    </source>
</evidence>
<comment type="similarity">
    <text evidence="4 19">Belongs to the CobS family.</text>
</comment>
<evidence type="ECO:0000256" key="8">
    <source>
        <dbReference type="ARBA" id="ARBA00022573"/>
    </source>
</evidence>
<dbReference type="EMBL" id="PGUY01000016">
    <property type="protein sequence ID" value="PLT30813.1"/>
    <property type="molecule type" value="Genomic_DNA"/>
</dbReference>
<comment type="pathway">
    <text evidence="3 19">Cofactor biosynthesis; adenosylcobalamin biosynthesis; adenosylcobalamin from cob(II)yrinate a,c-diamide: step 7/7.</text>
</comment>
<dbReference type="OrthoDB" id="9794626at2"/>
<dbReference type="GO" id="GO:0009236">
    <property type="term" value="P:cobalamin biosynthetic process"/>
    <property type="evidence" value="ECO:0007669"/>
    <property type="project" value="UniProtKB-UniRule"/>
</dbReference>
<evidence type="ECO:0000256" key="18">
    <source>
        <dbReference type="ARBA" id="ARBA00049504"/>
    </source>
</evidence>
<evidence type="ECO:0000256" key="17">
    <source>
        <dbReference type="ARBA" id="ARBA00048623"/>
    </source>
</evidence>
<evidence type="ECO:0000256" key="3">
    <source>
        <dbReference type="ARBA" id="ARBA00004663"/>
    </source>
</evidence>
<evidence type="ECO:0000256" key="19">
    <source>
        <dbReference type="HAMAP-Rule" id="MF_00719"/>
    </source>
</evidence>